<feature type="compositionally biased region" description="Basic and acidic residues" evidence="1">
    <location>
        <begin position="17"/>
        <end position="35"/>
    </location>
</feature>
<organism evidence="2">
    <name type="scientific">Bracon brevicornis</name>
    <dbReference type="NCBI Taxonomy" id="1563983"/>
    <lineage>
        <taxon>Eukaryota</taxon>
        <taxon>Metazoa</taxon>
        <taxon>Ecdysozoa</taxon>
        <taxon>Arthropoda</taxon>
        <taxon>Hexapoda</taxon>
        <taxon>Insecta</taxon>
        <taxon>Pterygota</taxon>
        <taxon>Neoptera</taxon>
        <taxon>Endopterygota</taxon>
        <taxon>Hymenoptera</taxon>
        <taxon>Apocrita</taxon>
        <taxon>Ichneumonoidea</taxon>
        <taxon>Braconidae</taxon>
        <taxon>Braconinae</taxon>
        <taxon>Bracon</taxon>
    </lineage>
</organism>
<dbReference type="AlphaFoldDB" id="A0A6V7ITE1"/>
<feature type="compositionally biased region" description="Polar residues" evidence="1">
    <location>
        <begin position="80"/>
        <end position="89"/>
    </location>
</feature>
<feature type="region of interest" description="Disordered" evidence="1">
    <location>
        <begin position="1"/>
        <end position="144"/>
    </location>
</feature>
<evidence type="ECO:0000313" key="2">
    <source>
        <dbReference type="EMBL" id="CAD1543381.1"/>
    </source>
</evidence>
<dbReference type="EMBL" id="CADCXW020000012">
    <property type="protein sequence ID" value="CAD1543381.1"/>
    <property type="molecule type" value="Genomic_DNA"/>
</dbReference>
<name>A0A6V7ITE1_9HYME</name>
<gene>
    <name evidence="2" type="ORF">BBRV_LOCUS34851</name>
</gene>
<feature type="region of interest" description="Disordered" evidence="1">
    <location>
        <begin position="204"/>
        <end position="226"/>
    </location>
</feature>
<reference evidence="2" key="1">
    <citation type="submission" date="2020-07" db="EMBL/GenBank/DDBJ databases">
        <authorList>
            <person name="Ferguson B K."/>
        </authorList>
    </citation>
    <scope>NUCLEOTIDE SEQUENCE</scope>
    <source>
        <strain evidence="2">L06</strain>
    </source>
</reference>
<evidence type="ECO:0000256" key="1">
    <source>
        <dbReference type="SAM" id="MobiDB-lite"/>
    </source>
</evidence>
<proteinExistence type="predicted"/>
<feature type="compositionally biased region" description="Basic and acidic residues" evidence="1">
    <location>
        <begin position="90"/>
        <end position="129"/>
    </location>
</feature>
<accession>A0A6V7ITE1</accession>
<protein>
    <submittedName>
        <fullName evidence="2">Uncharacterized protein</fullName>
    </submittedName>
</protein>
<sequence>MPQRPPRHLPTPSNRSKSLELLDGSENRDKREAMEKIFPTRPPPLPRPRSRSLDGLLDDDLEVNILEKNSEKTPRITLDPISQTSSKSGEQSKPEEINEILTSEHVEESEKTSDIEDSKISKQIPESKEQSQSGNLCHTCPMPVPRLKSRQTRAETAKLALEDCNTKLSTSPDDDTIDCCDKINDDEQLPEKICLESIDRSDDDKKTLSKARSCGDGLDENESVSSFNASLNSLHRDTEHRRKRNFMNKCVSKMRSLIKK</sequence>